<evidence type="ECO:0000313" key="2">
    <source>
        <dbReference type="Proteomes" id="UP000293865"/>
    </source>
</evidence>
<reference evidence="1 2" key="1">
    <citation type="submission" date="2019-01" db="EMBL/GenBank/DDBJ databases">
        <title>Agromyces.</title>
        <authorList>
            <person name="Li J."/>
        </authorList>
    </citation>
    <scope>NUCLEOTIDE SEQUENCE [LARGE SCALE GENOMIC DNA]</scope>
    <source>
        <strain evidence="1 2">DSM 15934</strain>
    </source>
</reference>
<evidence type="ECO:0000313" key="1">
    <source>
        <dbReference type="EMBL" id="RXZ72961.1"/>
    </source>
</evidence>
<gene>
    <name evidence="1" type="ORF">ESP51_01685</name>
</gene>
<evidence type="ECO:0008006" key="3">
    <source>
        <dbReference type="Google" id="ProtNLM"/>
    </source>
</evidence>
<dbReference type="AlphaFoldDB" id="A0A4Q2L967"/>
<comment type="caution">
    <text evidence="1">The sequence shown here is derived from an EMBL/GenBank/DDBJ whole genome shotgun (WGS) entry which is preliminary data.</text>
</comment>
<dbReference type="EMBL" id="SDPN01000002">
    <property type="protein sequence ID" value="RXZ72961.1"/>
    <property type="molecule type" value="Genomic_DNA"/>
</dbReference>
<dbReference type="Proteomes" id="UP000293865">
    <property type="component" value="Unassembled WGS sequence"/>
</dbReference>
<protein>
    <recommendedName>
        <fullName evidence="3">DUF4435 domain-containing protein</fullName>
    </recommendedName>
</protein>
<organism evidence="1 2">
    <name type="scientific">Agromyces albus</name>
    <dbReference type="NCBI Taxonomy" id="205332"/>
    <lineage>
        <taxon>Bacteria</taxon>
        <taxon>Bacillati</taxon>
        <taxon>Actinomycetota</taxon>
        <taxon>Actinomycetes</taxon>
        <taxon>Micrococcales</taxon>
        <taxon>Microbacteriaceae</taxon>
        <taxon>Agromyces</taxon>
    </lineage>
</organism>
<proteinExistence type="predicted"/>
<dbReference type="RefSeq" id="WP_129519148.1">
    <property type="nucleotide sequence ID" value="NZ_SDPN01000002.1"/>
</dbReference>
<sequence length="271" mass="28770">MQRQVSGKLLLVVEGDDEDRVLFGHINEPDVTLLVAGGKGEVLAAAHLIHSQQIPAAIALIDRDLDDLTGQSSAYPPTAVATRGYDLVADIVGVNTALLDRVLRVHSRAATEHIESQTGVSATEVAFRLASAISPLRLIAQEHGVASRFRDFPFGLALAADYTPKPWEDLVDIVNSRSQAKLNHSVLRANIEAATARTSGRSELCGGHDVLGAAAAALRQAGARQLSAHHLAASLLAATDCSTVQLLDPYSELQAWAGRYTRSAFLCEVAA</sequence>
<accession>A0A4Q2L967</accession>
<name>A0A4Q2L967_9MICO</name>
<keyword evidence="2" id="KW-1185">Reference proteome</keyword>